<comment type="caution">
    <text evidence="1">The sequence shown here is derived from an EMBL/GenBank/DDBJ whole genome shotgun (WGS) entry which is preliminary data.</text>
</comment>
<name>A0A0G0T855_9BACT</name>
<organism evidence="1 2">
    <name type="scientific">Candidatus Woesebacteria bacterium GW2011_GWA2_40_7b</name>
    <dbReference type="NCBI Taxonomy" id="1618563"/>
    <lineage>
        <taxon>Bacteria</taxon>
        <taxon>Candidatus Woeseibacteriota</taxon>
    </lineage>
</organism>
<reference evidence="1 2" key="1">
    <citation type="journal article" date="2015" name="Nature">
        <title>rRNA introns, odd ribosomes, and small enigmatic genomes across a large radiation of phyla.</title>
        <authorList>
            <person name="Brown C.T."/>
            <person name="Hug L.A."/>
            <person name="Thomas B.C."/>
            <person name="Sharon I."/>
            <person name="Castelle C.J."/>
            <person name="Singh A."/>
            <person name="Wilkins M.J."/>
            <person name="Williams K.H."/>
            <person name="Banfield J.F."/>
        </authorList>
    </citation>
    <scope>NUCLEOTIDE SEQUENCE [LARGE SCALE GENOMIC DNA]</scope>
</reference>
<dbReference type="AlphaFoldDB" id="A0A0G0T855"/>
<proteinExistence type="predicted"/>
<evidence type="ECO:0008006" key="3">
    <source>
        <dbReference type="Google" id="ProtNLM"/>
    </source>
</evidence>
<dbReference type="EMBL" id="LBZK01000011">
    <property type="protein sequence ID" value="KKR70986.1"/>
    <property type="molecule type" value="Genomic_DNA"/>
</dbReference>
<sequence length="36" mass="4218">MIKIRKGNSKDIPQIKESLIDSWVEHAEKEPQLLDK</sequence>
<dbReference type="Proteomes" id="UP000034562">
    <property type="component" value="Unassembled WGS sequence"/>
</dbReference>
<gene>
    <name evidence="1" type="ORF">UU12_C0011G0006</name>
</gene>
<evidence type="ECO:0000313" key="2">
    <source>
        <dbReference type="Proteomes" id="UP000034562"/>
    </source>
</evidence>
<evidence type="ECO:0000313" key="1">
    <source>
        <dbReference type="EMBL" id="KKR70986.1"/>
    </source>
</evidence>
<accession>A0A0G0T855</accession>
<protein>
    <recommendedName>
        <fullName evidence="3">GNAT family N-acetyltransferase</fullName>
    </recommendedName>
</protein>